<dbReference type="InterPro" id="IPR053193">
    <property type="entry name" value="MetalloPDE_YfcE-like"/>
</dbReference>
<sequence>MSDTHDQLDRTLRAISVFQRCEAEVLVHCGDITTGAIIQACSAIPCHFVFGNHDSDVVPELLQAAEQCDANCLEWGGTFEVNNTVIGVTHGHLRSDVRSVVARSPHWLLTGHFHEGADWMEGRIHRICPGALHRAEIFTVATINLVTNAVEFHQVD</sequence>
<dbReference type="Pfam" id="PF12850">
    <property type="entry name" value="Metallophos_2"/>
    <property type="match status" value="1"/>
</dbReference>
<comment type="caution">
    <text evidence="3">The sequence shown here is derived from an EMBL/GenBank/DDBJ whole genome shotgun (WGS) entry which is preliminary data.</text>
</comment>
<feature type="domain" description="Calcineurin-like phosphoesterase" evidence="2">
    <location>
        <begin position="1"/>
        <end position="142"/>
    </location>
</feature>
<evidence type="ECO:0000256" key="1">
    <source>
        <dbReference type="ARBA" id="ARBA00008950"/>
    </source>
</evidence>
<dbReference type="AlphaFoldDB" id="A0A9X2FGX8"/>
<organism evidence="3 4">
    <name type="scientific">Aeoliella straminimaris</name>
    <dbReference type="NCBI Taxonomy" id="2954799"/>
    <lineage>
        <taxon>Bacteria</taxon>
        <taxon>Pseudomonadati</taxon>
        <taxon>Planctomycetota</taxon>
        <taxon>Planctomycetia</taxon>
        <taxon>Pirellulales</taxon>
        <taxon>Lacipirellulaceae</taxon>
        <taxon>Aeoliella</taxon>
    </lineage>
</organism>
<comment type="similarity">
    <text evidence="1">Belongs to the metallophosphoesterase superfamily. YfcE family.</text>
</comment>
<dbReference type="EMBL" id="JAMXLR010000072">
    <property type="protein sequence ID" value="MCO6046324.1"/>
    <property type="molecule type" value="Genomic_DNA"/>
</dbReference>
<dbReference type="Proteomes" id="UP001155241">
    <property type="component" value="Unassembled WGS sequence"/>
</dbReference>
<keyword evidence="4" id="KW-1185">Reference proteome</keyword>
<name>A0A9X2FGX8_9BACT</name>
<dbReference type="SUPFAM" id="SSF56300">
    <property type="entry name" value="Metallo-dependent phosphatases"/>
    <property type="match status" value="1"/>
</dbReference>
<dbReference type="PANTHER" id="PTHR43165:SF1">
    <property type="entry name" value="PHOSPHODIESTERASE MJ0936"/>
    <property type="match status" value="1"/>
</dbReference>
<evidence type="ECO:0000259" key="2">
    <source>
        <dbReference type="Pfam" id="PF12850"/>
    </source>
</evidence>
<protein>
    <submittedName>
        <fullName evidence="3">Metallophosphoesterase family protein</fullName>
    </submittedName>
</protein>
<gene>
    <name evidence="3" type="ORF">NG895_20690</name>
</gene>
<reference evidence="3" key="1">
    <citation type="submission" date="2022-06" db="EMBL/GenBank/DDBJ databases">
        <title>Aeoliella straminimaris, a novel planctomycete from sediments.</title>
        <authorList>
            <person name="Vitorino I.R."/>
            <person name="Lage O.M."/>
        </authorList>
    </citation>
    <scope>NUCLEOTIDE SEQUENCE</scope>
    <source>
        <strain evidence="3">ICT_H6.2</strain>
    </source>
</reference>
<evidence type="ECO:0000313" key="4">
    <source>
        <dbReference type="Proteomes" id="UP001155241"/>
    </source>
</evidence>
<dbReference type="InterPro" id="IPR029052">
    <property type="entry name" value="Metallo-depent_PP-like"/>
</dbReference>
<proteinExistence type="inferred from homology"/>
<accession>A0A9X2FGX8</accession>
<evidence type="ECO:0000313" key="3">
    <source>
        <dbReference type="EMBL" id="MCO6046324.1"/>
    </source>
</evidence>
<dbReference type="Gene3D" id="3.60.21.10">
    <property type="match status" value="1"/>
</dbReference>
<dbReference type="PANTHER" id="PTHR43165">
    <property type="entry name" value="METALLOPHOSPHOESTERASE"/>
    <property type="match status" value="1"/>
</dbReference>
<dbReference type="InterPro" id="IPR024654">
    <property type="entry name" value="Calcineurin-like_PHP_lpxH"/>
</dbReference>